<sequence>MVPGDTSMTENSIAAHHIHFHAHTCTRI</sequence>
<reference evidence="1" key="1">
    <citation type="submission" date="2018-02" db="EMBL/GenBank/DDBJ databases">
        <title>Rhizophora mucronata_Transcriptome.</title>
        <authorList>
            <person name="Meera S.P."/>
            <person name="Sreeshan A."/>
            <person name="Augustine A."/>
        </authorList>
    </citation>
    <scope>NUCLEOTIDE SEQUENCE</scope>
    <source>
        <tissue evidence="1">Leaf</tissue>
    </source>
</reference>
<proteinExistence type="predicted"/>
<name>A0A2P2Q9R8_RHIMU</name>
<protein>
    <submittedName>
        <fullName evidence="1">Uncharacterized protein</fullName>
    </submittedName>
</protein>
<accession>A0A2P2Q9R8</accession>
<evidence type="ECO:0000313" key="1">
    <source>
        <dbReference type="EMBL" id="MBX63752.1"/>
    </source>
</evidence>
<dbReference type="EMBL" id="GGEC01083268">
    <property type="protein sequence ID" value="MBX63752.1"/>
    <property type="molecule type" value="Transcribed_RNA"/>
</dbReference>
<organism evidence="1">
    <name type="scientific">Rhizophora mucronata</name>
    <name type="common">Asiatic mangrove</name>
    <dbReference type="NCBI Taxonomy" id="61149"/>
    <lineage>
        <taxon>Eukaryota</taxon>
        <taxon>Viridiplantae</taxon>
        <taxon>Streptophyta</taxon>
        <taxon>Embryophyta</taxon>
        <taxon>Tracheophyta</taxon>
        <taxon>Spermatophyta</taxon>
        <taxon>Magnoliopsida</taxon>
        <taxon>eudicotyledons</taxon>
        <taxon>Gunneridae</taxon>
        <taxon>Pentapetalae</taxon>
        <taxon>rosids</taxon>
        <taxon>fabids</taxon>
        <taxon>Malpighiales</taxon>
        <taxon>Rhizophoraceae</taxon>
        <taxon>Rhizophora</taxon>
    </lineage>
</organism>
<dbReference type="AlphaFoldDB" id="A0A2P2Q9R8"/>